<keyword evidence="11" id="KW-0282">Flagellum</keyword>
<dbReference type="Proteomes" id="UP000593737">
    <property type="component" value="Chromosome"/>
</dbReference>
<gene>
    <name evidence="11" type="ORF">Nkreftii_002647</name>
</gene>
<keyword evidence="11" id="KW-0966">Cell projection</keyword>
<keyword evidence="11" id="KW-0969">Cilium</keyword>
<evidence type="ECO:0000256" key="8">
    <source>
        <dbReference type="ARBA" id="ARBA00023143"/>
    </source>
</evidence>
<dbReference type="InterPro" id="IPR002010">
    <property type="entry name" value="T3SS_IM_R"/>
</dbReference>
<evidence type="ECO:0000256" key="4">
    <source>
        <dbReference type="ARBA" id="ARBA00022475"/>
    </source>
</evidence>
<protein>
    <recommendedName>
        <fullName evidence="3 9">Flagellar biosynthetic protein FliR</fullName>
    </recommendedName>
</protein>
<evidence type="ECO:0000256" key="6">
    <source>
        <dbReference type="ARBA" id="ARBA00022989"/>
    </source>
</evidence>
<evidence type="ECO:0000256" key="7">
    <source>
        <dbReference type="ARBA" id="ARBA00023136"/>
    </source>
</evidence>
<comment type="similarity">
    <text evidence="2 10">Belongs to the FliR/MopE/SpaR family.</text>
</comment>
<comment type="subcellular location">
    <subcellularLocation>
        <location evidence="10">Cell membrane</location>
        <topology evidence="10">Multi-pass membrane protein</topology>
    </subcellularLocation>
    <subcellularLocation>
        <location evidence="10">Bacterial flagellum basal body</location>
    </subcellularLocation>
</comment>
<accession>A0A7S8FFF4</accession>
<feature type="transmembrane region" description="Helical" evidence="10">
    <location>
        <begin position="69"/>
        <end position="93"/>
    </location>
</feature>
<dbReference type="GO" id="GO:0009425">
    <property type="term" value="C:bacterial-type flagellum basal body"/>
    <property type="evidence" value="ECO:0007669"/>
    <property type="project" value="UniProtKB-SubCell"/>
</dbReference>
<organism evidence="11 12">
    <name type="scientific">Candidatus Nitrospira kreftii</name>
    <dbReference type="NCBI Taxonomy" id="2652173"/>
    <lineage>
        <taxon>Bacteria</taxon>
        <taxon>Pseudomonadati</taxon>
        <taxon>Nitrospirota</taxon>
        <taxon>Nitrospiria</taxon>
        <taxon>Nitrospirales</taxon>
        <taxon>Nitrospiraceae</taxon>
        <taxon>Nitrospira</taxon>
    </lineage>
</organism>
<evidence type="ECO:0000313" key="12">
    <source>
        <dbReference type="Proteomes" id="UP000593737"/>
    </source>
</evidence>
<comment type="function">
    <text evidence="1 10">Role in flagellar biosynthesis.</text>
</comment>
<evidence type="ECO:0000256" key="3">
    <source>
        <dbReference type="ARBA" id="ARBA00021717"/>
    </source>
</evidence>
<keyword evidence="8 10" id="KW-0975">Bacterial flagellum</keyword>
<keyword evidence="7 10" id="KW-0472">Membrane</keyword>
<name>A0A7S8FFF4_9BACT</name>
<dbReference type="GO" id="GO:0006605">
    <property type="term" value="P:protein targeting"/>
    <property type="evidence" value="ECO:0007669"/>
    <property type="project" value="UniProtKB-UniRule"/>
</dbReference>
<dbReference type="EMBL" id="CP047423">
    <property type="protein sequence ID" value="QPD04873.1"/>
    <property type="molecule type" value="Genomic_DNA"/>
</dbReference>
<feature type="transmembrane region" description="Helical" evidence="10">
    <location>
        <begin position="14"/>
        <end position="33"/>
    </location>
</feature>
<feature type="transmembrane region" description="Helical" evidence="10">
    <location>
        <begin position="214"/>
        <end position="238"/>
    </location>
</feature>
<dbReference type="KEGG" id="nkf:Nkreftii_002647"/>
<keyword evidence="5 10" id="KW-0812">Transmembrane</keyword>
<feature type="transmembrane region" description="Helical" evidence="10">
    <location>
        <begin position="180"/>
        <end position="202"/>
    </location>
</feature>
<evidence type="ECO:0000256" key="5">
    <source>
        <dbReference type="ARBA" id="ARBA00022692"/>
    </source>
</evidence>
<evidence type="ECO:0000256" key="1">
    <source>
        <dbReference type="ARBA" id="ARBA00002578"/>
    </source>
</evidence>
<dbReference type="AlphaFoldDB" id="A0A7S8FFF4"/>
<dbReference type="GO" id="GO:0044780">
    <property type="term" value="P:bacterial-type flagellum assembly"/>
    <property type="evidence" value="ECO:0007669"/>
    <property type="project" value="UniProtKB-UniRule"/>
</dbReference>
<dbReference type="NCBIfam" id="TIGR01400">
    <property type="entry name" value="fliR"/>
    <property type="match status" value="1"/>
</dbReference>
<keyword evidence="6 10" id="KW-1133">Transmembrane helix</keyword>
<dbReference type="GO" id="GO:0005886">
    <property type="term" value="C:plasma membrane"/>
    <property type="evidence" value="ECO:0007669"/>
    <property type="project" value="UniProtKB-SubCell"/>
</dbReference>
<dbReference type="Pfam" id="PF01311">
    <property type="entry name" value="Bac_export_1"/>
    <property type="match status" value="1"/>
</dbReference>
<feature type="transmembrane region" description="Helical" evidence="10">
    <location>
        <begin position="129"/>
        <end position="152"/>
    </location>
</feature>
<dbReference type="PANTHER" id="PTHR30065:SF1">
    <property type="entry name" value="SURFACE PRESENTATION OF ANTIGENS PROTEIN SPAR"/>
    <property type="match status" value="1"/>
</dbReference>
<dbReference type="InterPro" id="IPR006303">
    <property type="entry name" value="FliR"/>
</dbReference>
<proteinExistence type="inferred from homology"/>
<dbReference type="PRINTS" id="PR00953">
    <property type="entry name" value="TYPE3IMRPROT"/>
</dbReference>
<evidence type="ECO:0000256" key="2">
    <source>
        <dbReference type="ARBA" id="ARBA00009772"/>
    </source>
</evidence>
<sequence length="262" mass="27871">MAFTQPIHILLPEFQAFLVLISRIGGLLAAFPVLSGRAVPLKVKVALILTLGLLLAPMVHLPVVPYDPLSLAAGLVSEMTIGLAIGLAVRLFFSALEVAGELIGIQMGFGVVQIFDPATAHQTPIIGRYFTLLASLVFLSLNGHMFLVATILSSYEAIPAFGASLPREVGDDVLRLSQNMFVLGLKLAAPVLVVIFMINILLAMLGRAVSQINVFVISFPVTIAGGLAVLALSMPFTVNLLAREMERLQLTIQALLKALGHG</sequence>
<evidence type="ECO:0000256" key="9">
    <source>
        <dbReference type="NCBIfam" id="TIGR01400"/>
    </source>
</evidence>
<keyword evidence="4 10" id="KW-1003">Cell membrane</keyword>
<feature type="transmembrane region" description="Helical" evidence="10">
    <location>
        <begin position="45"/>
        <end position="63"/>
    </location>
</feature>
<evidence type="ECO:0000313" key="11">
    <source>
        <dbReference type="EMBL" id="QPD04873.1"/>
    </source>
</evidence>
<reference evidence="11 12" key="1">
    <citation type="journal article" date="2020" name="ISME J.">
        <title>Enrichment and physiological characterization of a novel comammox Nitrospira indicates ammonium inhibition of complete nitrification.</title>
        <authorList>
            <person name="Sakoula D."/>
            <person name="Koch H."/>
            <person name="Frank J."/>
            <person name="Jetten M.S.M."/>
            <person name="van Kessel M.A.H.J."/>
            <person name="Lucker S."/>
        </authorList>
    </citation>
    <scope>NUCLEOTIDE SEQUENCE [LARGE SCALE GENOMIC DNA]</scope>
    <source>
        <strain evidence="11">Comreactor17</strain>
    </source>
</reference>
<evidence type="ECO:0000256" key="10">
    <source>
        <dbReference type="RuleBase" id="RU362071"/>
    </source>
</evidence>
<dbReference type="PANTHER" id="PTHR30065">
    <property type="entry name" value="FLAGELLAR BIOSYNTHETIC PROTEIN FLIR"/>
    <property type="match status" value="1"/>
</dbReference>